<dbReference type="EMBL" id="JANSHE010007504">
    <property type="protein sequence ID" value="KAJ2959501.1"/>
    <property type="molecule type" value="Genomic_DNA"/>
</dbReference>
<accession>A0ACC1MCV0</accession>
<sequence>MARALALGSRLRWGGGPLPPGFAGPKLNGWTGPPAGIHMSGGKEPHRVNGEVDGRDRERERQGEQRDRERAQRDMEREREAERAFHMAHGQPRHVPHQHAHQHAHSSAQGQGGHASHHHIHHHHHVRHHHHTSHQSFSGPGGPSHAPPMASLPSGSNSGPAPPSQTHSPRSTRDAGDQRRMRSGAPTEVIQLSAGPQQPPTGASPRMSGYWQGKDEPLPPDAQRELERERSRAPPGPSPSGPHDRIVTTPFTMGPSQPLHSSPRPGSPRGMPGPANHPPSMPSSRRGSWWQPSWPKPATPQLAA</sequence>
<comment type="caution">
    <text evidence="1">The sequence shown here is derived from an EMBL/GenBank/DDBJ whole genome shotgun (WGS) entry which is preliminary data.</text>
</comment>
<dbReference type="Proteomes" id="UP001144978">
    <property type="component" value="Unassembled WGS sequence"/>
</dbReference>
<evidence type="ECO:0000313" key="2">
    <source>
        <dbReference type="Proteomes" id="UP001144978"/>
    </source>
</evidence>
<protein>
    <submittedName>
        <fullName evidence="1">Uncharacterized protein</fullName>
    </submittedName>
</protein>
<evidence type="ECO:0000313" key="1">
    <source>
        <dbReference type="EMBL" id="KAJ2959501.1"/>
    </source>
</evidence>
<organism evidence="1 2">
    <name type="scientific">Trametes sanguinea</name>
    <dbReference type="NCBI Taxonomy" id="158606"/>
    <lineage>
        <taxon>Eukaryota</taxon>
        <taxon>Fungi</taxon>
        <taxon>Dikarya</taxon>
        <taxon>Basidiomycota</taxon>
        <taxon>Agaricomycotina</taxon>
        <taxon>Agaricomycetes</taxon>
        <taxon>Polyporales</taxon>
        <taxon>Polyporaceae</taxon>
        <taxon>Trametes</taxon>
    </lineage>
</organism>
<name>A0ACC1MCV0_9APHY</name>
<keyword evidence="2" id="KW-1185">Reference proteome</keyword>
<proteinExistence type="predicted"/>
<reference evidence="1" key="1">
    <citation type="submission" date="2022-08" db="EMBL/GenBank/DDBJ databases">
        <title>Genome Sequence of Pycnoporus sanguineus.</title>
        <authorList>
            <person name="Buettner E."/>
        </authorList>
    </citation>
    <scope>NUCLEOTIDE SEQUENCE</scope>
    <source>
        <strain evidence="1">CG-C14</strain>
    </source>
</reference>
<gene>
    <name evidence="1" type="ORF">NUW54_g14473</name>
</gene>